<evidence type="ECO:0000313" key="3">
    <source>
        <dbReference type="EMBL" id="AFZ07148.1"/>
    </source>
</evidence>
<dbReference type="NCBIfam" id="TIGR01552">
    <property type="entry name" value="phd_fam"/>
    <property type="match status" value="1"/>
</dbReference>
<gene>
    <name evidence="3" type="ORF">Osc7112_2738</name>
</gene>
<dbReference type="EMBL" id="CP003614">
    <property type="protein sequence ID" value="AFZ07148.1"/>
    <property type="molecule type" value="Genomic_DNA"/>
</dbReference>
<keyword evidence="4" id="KW-1185">Reference proteome</keyword>
<dbReference type="Proteomes" id="UP000010478">
    <property type="component" value="Chromosome"/>
</dbReference>
<dbReference type="HOGENOM" id="CLU_163140_7_1_3"/>
<dbReference type="KEGG" id="oni:Osc7112_2738"/>
<organism evidence="3 4">
    <name type="scientific">Phormidium nigroviride PCC 7112</name>
    <dbReference type="NCBI Taxonomy" id="179408"/>
    <lineage>
        <taxon>Bacteria</taxon>
        <taxon>Bacillati</taxon>
        <taxon>Cyanobacteriota</taxon>
        <taxon>Cyanophyceae</taxon>
        <taxon>Oscillatoriophycideae</taxon>
        <taxon>Oscillatoriales</taxon>
        <taxon>Oscillatoriaceae</taxon>
        <taxon>Phormidium</taxon>
    </lineage>
</organism>
<evidence type="ECO:0000313" key="4">
    <source>
        <dbReference type="Proteomes" id="UP000010478"/>
    </source>
</evidence>
<proteinExistence type="inferred from homology"/>
<dbReference type="InterPro" id="IPR036165">
    <property type="entry name" value="YefM-like_sf"/>
</dbReference>
<dbReference type="AlphaFoldDB" id="K9VGC4"/>
<accession>K9VGC4</accession>
<name>K9VGC4_9CYAN</name>
<dbReference type="Gene3D" id="3.40.1620.10">
    <property type="entry name" value="YefM-like domain"/>
    <property type="match status" value="1"/>
</dbReference>
<sequence>MPAISVEEAKQSLQAILEKVAKGEEVTIVQEGQVVARVVPPLSKEQRLARRKAFRNSINVKGEPMSATVIRLREEARY</sequence>
<dbReference type="eggNOG" id="COG4118">
    <property type="taxonomic scope" value="Bacteria"/>
</dbReference>
<dbReference type="SUPFAM" id="SSF143120">
    <property type="entry name" value="YefM-like"/>
    <property type="match status" value="1"/>
</dbReference>
<comment type="similarity">
    <text evidence="1 2">Belongs to the phD/YefM antitoxin family.</text>
</comment>
<dbReference type="RefSeq" id="WP_015176435.1">
    <property type="nucleotide sequence ID" value="NC_019729.1"/>
</dbReference>
<dbReference type="OrthoDB" id="9800503at2"/>
<evidence type="ECO:0000256" key="1">
    <source>
        <dbReference type="ARBA" id="ARBA00009981"/>
    </source>
</evidence>
<dbReference type="Pfam" id="PF02604">
    <property type="entry name" value="PhdYeFM_antitox"/>
    <property type="match status" value="1"/>
</dbReference>
<reference evidence="3 4" key="1">
    <citation type="submission" date="2012-05" db="EMBL/GenBank/DDBJ databases">
        <title>Finished chromosome of genome of Oscillatoria sp. PCC 7112.</title>
        <authorList>
            <consortium name="US DOE Joint Genome Institute"/>
            <person name="Gugger M."/>
            <person name="Coursin T."/>
            <person name="Rippka R."/>
            <person name="Tandeau De Marsac N."/>
            <person name="Huntemann M."/>
            <person name="Wei C.-L."/>
            <person name="Han J."/>
            <person name="Detter J.C."/>
            <person name="Han C."/>
            <person name="Tapia R."/>
            <person name="Davenport K."/>
            <person name="Daligault H."/>
            <person name="Erkkila T."/>
            <person name="Gu W."/>
            <person name="Munk A.C.C."/>
            <person name="Teshima H."/>
            <person name="Xu Y."/>
            <person name="Chain P."/>
            <person name="Chen A."/>
            <person name="Krypides N."/>
            <person name="Mavromatis K."/>
            <person name="Markowitz V."/>
            <person name="Szeto E."/>
            <person name="Ivanova N."/>
            <person name="Mikhailova N."/>
            <person name="Ovchinnikova G."/>
            <person name="Pagani I."/>
            <person name="Pati A."/>
            <person name="Goodwin L."/>
            <person name="Peters L."/>
            <person name="Pitluck S."/>
            <person name="Woyke T."/>
            <person name="Kerfeld C."/>
        </authorList>
    </citation>
    <scope>NUCLEOTIDE SEQUENCE [LARGE SCALE GENOMIC DNA]</scope>
    <source>
        <strain evidence="3 4">PCC 7112</strain>
    </source>
</reference>
<dbReference type="InterPro" id="IPR006442">
    <property type="entry name" value="Antitoxin_Phd/YefM"/>
</dbReference>
<comment type="function">
    <text evidence="2">Antitoxin component of a type II toxin-antitoxin (TA) system.</text>
</comment>
<evidence type="ECO:0000256" key="2">
    <source>
        <dbReference type="RuleBase" id="RU362080"/>
    </source>
</evidence>
<protein>
    <recommendedName>
        <fullName evidence="2">Antitoxin</fullName>
    </recommendedName>
</protein>